<keyword evidence="1" id="KW-0805">Transcription regulation</keyword>
<gene>
    <name evidence="5" type="ORF">SAMN05421642_12362</name>
</gene>
<dbReference type="AlphaFoldDB" id="A0A239MWC1"/>
<dbReference type="SUPFAM" id="SSF46689">
    <property type="entry name" value="Homeodomain-like"/>
    <property type="match status" value="2"/>
</dbReference>
<feature type="domain" description="HTH araC/xylS-type" evidence="4">
    <location>
        <begin position="151"/>
        <end position="248"/>
    </location>
</feature>
<keyword evidence="6" id="KW-1185">Reference proteome</keyword>
<proteinExistence type="predicted"/>
<dbReference type="GO" id="GO:0003700">
    <property type="term" value="F:DNA-binding transcription factor activity"/>
    <property type="evidence" value="ECO:0007669"/>
    <property type="project" value="InterPro"/>
</dbReference>
<dbReference type="Gene3D" id="1.10.10.60">
    <property type="entry name" value="Homeodomain-like"/>
    <property type="match status" value="2"/>
</dbReference>
<dbReference type="SMART" id="SM00342">
    <property type="entry name" value="HTH_ARAC"/>
    <property type="match status" value="2"/>
</dbReference>
<evidence type="ECO:0000256" key="3">
    <source>
        <dbReference type="ARBA" id="ARBA00023163"/>
    </source>
</evidence>
<evidence type="ECO:0000256" key="1">
    <source>
        <dbReference type="ARBA" id="ARBA00023015"/>
    </source>
</evidence>
<evidence type="ECO:0000259" key="4">
    <source>
        <dbReference type="PROSITE" id="PS01124"/>
    </source>
</evidence>
<dbReference type="PROSITE" id="PS00041">
    <property type="entry name" value="HTH_ARAC_FAMILY_1"/>
    <property type="match status" value="1"/>
</dbReference>
<protein>
    <submittedName>
        <fullName evidence="5">AraC-type DNA-binding protein</fullName>
    </submittedName>
</protein>
<evidence type="ECO:0000313" key="6">
    <source>
        <dbReference type="Proteomes" id="UP000198327"/>
    </source>
</evidence>
<keyword evidence="3" id="KW-0804">Transcription</keyword>
<dbReference type="PANTHER" id="PTHR11019:SF159">
    <property type="entry name" value="TRANSCRIPTIONAL REGULATOR-RELATED"/>
    <property type="match status" value="1"/>
</dbReference>
<evidence type="ECO:0000256" key="2">
    <source>
        <dbReference type="ARBA" id="ARBA00023125"/>
    </source>
</evidence>
<dbReference type="SUPFAM" id="SSF51182">
    <property type="entry name" value="RmlC-like cupins"/>
    <property type="match status" value="2"/>
</dbReference>
<dbReference type="RefSeq" id="WP_245866210.1">
    <property type="nucleotide sequence ID" value="NZ_FZOW01000023.1"/>
</dbReference>
<dbReference type="PANTHER" id="PTHR11019">
    <property type="entry name" value="HTH-TYPE TRANSCRIPTIONAL REGULATOR NIMR"/>
    <property type="match status" value="1"/>
</dbReference>
<dbReference type="GO" id="GO:0043565">
    <property type="term" value="F:sequence-specific DNA binding"/>
    <property type="evidence" value="ECO:0007669"/>
    <property type="project" value="InterPro"/>
</dbReference>
<dbReference type="PROSITE" id="PS01124">
    <property type="entry name" value="HTH_ARAC_FAMILY_2"/>
    <property type="match status" value="2"/>
</dbReference>
<feature type="domain" description="HTH araC/xylS-type" evidence="4">
    <location>
        <begin position="403"/>
        <end position="500"/>
    </location>
</feature>
<name>A0A239MWC1_9NOCA</name>
<keyword evidence="2 5" id="KW-0238">DNA-binding</keyword>
<dbReference type="InterPro" id="IPR018060">
    <property type="entry name" value="HTH_AraC"/>
</dbReference>
<reference evidence="6" key="1">
    <citation type="submission" date="2017-06" db="EMBL/GenBank/DDBJ databases">
        <authorList>
            <person name="Varghese N."/>
            <person name="Submissions S."/>
        </authorList>
    </citation>
    <scope>NUCLEOTIDE SEQUENCE [LARGE SCALE GENOMIC DNA]</scope>
    <source>
        <strain evidence="6">JCM 23211</strain>
    </source>
</reference>
<accession>A0A239MWC1</accession>
<dbReference type="InterPro" id="IPR011051">
    <property type="entry name" value="RmlC_Cupin_sf"/>
</dbReference>
<dbReference type="InterPro" id="IPR009057">
    <property type="entry name" value="Homeodomain-like_sf"/>
</dbReference>
<evidence type="ECO:0000313" key="5">
    <source>
        <dbReference type="EMBL" id="SNT46800.1"/>
    </source>
</evidence>
<sequence>MARNRMFDADAVPAIPPARTDFVTNSREPLLFWVRSGAAVVDVGGGSFALRSGEALWVPAGFRYRLDAEAGAVAFPIFVPVADTPDGSGDVVRVPITTEWEDWLVHRFARSLGYLRGAAVESDGFVELIAGARPLATSVGVPPMPVSPEAVTVARGLLRSPDNDDDLAALARSLHIGCRTLQRQFVDETGMPFTRWRTAVRIAAAATYLDAGRGIGWVGHRVGFTTAGGFTRAFRRHTGSNPSDFLRTRHELSAGSAGPYESVSTTTVPIVPASETWARVNDFHVFVWVYRGCASVTVGGRTVRLERGDALLLPAGMRNCVRTTPGLLLLPLGSSPVRDSARSWFDDVVHFPIEAENYLMHTVVANYSLLRPVMHDGHRLFDLALREFCSLAVEFDDAVHVVNAVVAAVRGNPADARTLAEWAHEAGIDSKVLNECFTTTIGQSFPRWRSHVRMTLARRYLGDGLAAGEVARTLGYKQSSGFTKVFTDIHGMTPSTYRRDGWRESREELVVA</sequence>
<dbReference type="Pfam" id="PF12833">
    <property type="entry name" value="HTH_18"/>
    <property type="match status" value="2"/>
</dbReference>
<dbReference type="InterPro" id="IPR018062">
    <property type="entry name" value="HTH_AraC-typ_CS"/>
</dbReference>
<dbReference type="Proteomes" id="UP000198327">
    <property type="component" value="Unassembled WGS sequence"/>
</dbReference>
<dbReference type="EMBL" id="FZOW01000023">
    <property type="protein sequence ID" value="SNT46800.1"/>
    <property type="molecule type" value="Genomic_DNA"/>
</dbReference>
<organism evidence="5 6">
    <name type="scientific">Rhodococcoides kyotonense</name>
    <dbReference type="NCBI Taxonomy" id="398843"/>
    <lineage>
        <taxon>Bacteria</taxon>
        <taxon>Bacillati</taxon>
        <taxon>Actinomycetota</taxon>
        <taxon>Actinomycetes</taxon>
        <taxon>Mycobacteriales</taxon>
        <taxon>Nocardiaceae</taxon>
        <taxon>Rhodococcoides</taxon>
    </lineage>
</organism>